<comment type="caution">
    <text evidence="6">The sequence shown here is derived from an EMBL/GenBank/DDBJ whole genome shotgun (WGS) entry which is preliminary data.</text>
</comment>
<keyword evidence="3" id="KW-0106">Calcium</keyword>
<keyword evidence="2" id="KW-0677">Repeat</keyword>
<dbReference type="InterPro" id="IPR011992">
    <property type="entry name" value="EF-hand-dom_pair"/>
</dbReference>
<evidence type="ECO:0000256" key="3">
    <source>
        <dbReference type="ARBA" id="ARBA00022837"/>
    </source>
</evidence>
<evidence type="ECO:0000313" key="7">
    <source>
        <dbReference type="Proteomes" id="UP000481153"/>
    </source>
</evidence>
<dbReference type="CDD" id="cd00051">
    <property type="entry name" value="EFh"/>
    <property type="match status" value="1"/>
</dbReference>
<evidence type="ECO:0000313" key="6">
    <source>
        <dbReference type="EMBL" id="KAF0723968.1"/>
    </source>
</evidence>
<keyword evidence="1" id="KW-0479">Metal-binding</keyword>
<protein>
    <recommendedName>
        <fullName evidence="5">EF-hand domain-containing protein</fullName>
    </recommendedName>
</protein>
<dbReference type="AlphaFoldDB" id="A0A6G0WBJ6"/>
<sequence length="615" mass="70235">MKITTAGSRRTNVTMKENDCIPHNNQEELTSRALDSKRVFDRIKASLLKRGGSHGIHGISRMMRIMDNSGDKKLSRDEFRFGLRDFGVDVTEAELDSLIQAFDCDQDGFISFDEFLVALRGDINPARLSMIEMAFQKLDRTHDGQVTIDDLRNVYDVSKHPEFIQGIKSKDVILDEFLSQWDTKDHDGIITMDEFVEYYRNVSASIDDDNYFELMIRNAWHLSGGKGQCANSTIKRMLMTHPDGHQTVEEVPESSELAPQHTKESDPLAYCKKLLFDPPCSLDMLAQKLGANRVFGNGQERIHAKVFVRTLFQLDKTLDFQQAQHIAKIFDPKGIQIIDVQFIHQTLSDRFGKMQQVSGNVVEKLKAKLVARGGALGLHSVRRLMRICDEDGDGKLSKVELKKALAQYGVSINLQEVDHLLTLFDTDRNGTICFDELFVGLRGSMNDKRQILVKEAFKKLDVHGQGHITIDDLRRQYDTSRNPEVMAGKISERQALINFMAQWDTATKDGIVTFDEFEAYYQNVSALIDGDDYFELMIRNAWQLSPAPKQKAVLVKDCERRQKQQTHTPNKKNPLQTRVDREKALKQLRSQREKAALIVQANFRGHKVRSFVEFS</sequence>
<proteinExistence type="predicted"/>
<dbReference type="Pfam" id="PF13499">
    <property type="entry name" value="EF-hand_7"/>
    <property type="match status" value="3"/>
</dbReference>
<dbReference type="InterPro" id="IPR051581">
    <property type="entry name" value="Ca-bind"/>
</dbReference>
<evidence type="ECO:0000256" key="1">
    <source>
        <dbReference type="ARBA" id="ARBA00022723"/>
    </source>
</evidence>
<dbReference type="Proteomes" id="UP000481153">
    <property type="component" value="Unassembled WGS sequence"/>
</dbReference>
<evidence type="ECO:0000259" key="5">
    <source>
        <dbReference type="PROSITE" id="PS50222"/>
    </source>
</evidence>
<reference evidence="6 7" key="1">
    <citation type="submission" date="2019-07" db="EMBL/GenBank/DDBJ databases">
        <title>Genomics analysis of Aphanomyces spp. identifies a new class of oomycete effector associated with host adaptation.</title>
        <authorList>
            <person name="Gaulin E."/>
        </authorList>
    </citation>
    <scope>NUCLEOTIDE SEQUENCE [LARGE SCALE GENOMIC DNA]</scope>
    <source>
        <strain evidence="6 7">ATCC 201684</strain>
    </source>
</reference>
<dbReference type="SMART" id="SM00054">
    <property type="entry name" value="EFh"/>
    <property type="match status" value="7"/>
</dbReference>
<feature type="compositionally biased region" description="Polar residues" evidence="4">
    <location>
        <begin position="565"/>
        <end position="576"/>
    </location>
</feature>
<dbReference type="PROSITE" id="PS00018">
    <property type="entry name" value="EF_HAND_1"/>
    <property type="match status" value="4"/>
</dbReference>
<dbReference type="InterPro" id="IPR002048">
    <property type="entry name" value="EF_hand_dom"/>
</dbReference>
<dbReference type="VEuPathDB" id="FungiDB:AeMF1_000641"/>
<feature type="region of interest" description="Disordered" evidence="4">
    <location>
        <begin position="560"/>
        <end position="579"/>
    </location>
</feature>
<accession>A0A6G0WBJ6</accession>
<dbReference type="PROSITE" id="PS50096">
    <property type="entry name" value="IQ"/>
    <property type="match status" value="1"/>
</dbReference>
<gene>
    <name evidence="6" type="ORF">Ae201684_017241</name>
</gene>
<feature type="domain" description="EF-hand" evidence="5">
    <location>
        <begin position="412"/>
        <end position="447"/>
    </location>
</feature>
<dbReference type="GO" id="GO:0005509">
    <property type="term" value="F:calcium ion binding"/>
    <property type="evidence" value="ECO:0007669"/>
    <property type="project" value="InterPro"/>
</dbReference>
<dbReference type="PROSITE" id="PS50222">
    <property type="entry name" value="EF_HAND_2"/>
    <property type="match status" value="5"/>
</dbReference>
<keyword evidence="7" id="KW-1185">Reference proteome</keyword>
<name>A0A6G0WBJ6_9STRA</name>
<feature type="domain" description="EF-hand" evidence="5">
    <location>
        <begin position="54"/>
        <end position="89"/>
    </location>
</feature>
<organism evidence="6 7">
    <name type="scientific">Aphanomyces euteiches</name>
    <dbReference type="NCBI Taxonomy" id="100861"/>
    <lineage>
        <taxon>Eukaryota</taxon>
        <taxon>Sar</taxon>
        <taxon>Stramenopiles</taxon>
        <taxon>Oomycota</taxon>
        <taxon>Saprolegniomycetes</taxon>
        <taxon>Saprolegniales</taxon>
        <taxon>Verrucalvaceae</taxon>
        <taxon>Aphanomyces</taxon>
    </lineage>
</organism>
<dbReference type="PANTHER" id="PTHR34524">
    <property type="entry name" value="CALCYPHOSIN"/>
    <property type="match status" value="1"/>
</dbReference>
<evidence type="ECO:0000256" key="2">
    <source>
        <dbReference type="ARBA" id="ARBA00022737"/>
    </source>
</evidence>
<feature type="domain" description="EF-hand" evidence="5">
    <location>
        <begin position="376"/>
        <end position="411"/>
    </location>
</feature>
<feature type="domain" description="EF-hand" evidence="5">
    <location>
        <begin position="90"/>
        <end position="125"/>
    </location>
</feature>
<feature type="domain" description="EF-hand" evidence="5">
    <location>
        <begin position="126"/>
        <end position="161"/>
    </location>
</feature>
<dbReference type="EMBL" id="VJMJ01000290">
    <property type="protein sequence ID" value="KAF0723968.1"/>
    <property type="molecule type" value="Genomic_DNA"/>
</dbReference>
<dbReference type="PANTHER" id="PTHR34524:SF6">
    <property type="entry name" value="CALCYPHOSINE LIKE"/>
    <property type="match status" value="1"/>
</dbReference>
<dbReference type="InterPro" id="IPR018247">
    <property type="entry name" value="EF_Hand_1_Ca_BS"/>
</dbReference>
<evidence type="ECO:0000256" key="4">
    <source>
        <dbReference type="SAM" id="MobiDB-lite"/>
    </source>
</evidence>
<dbReference type="SUPFAM" id="SSF47473">
    <property type="entry name" value="EF-hand"/>
    <property type="match status" value="3"/>
</dbReference>
<dbReference type="Gene3D" id="1.10.238.10">
    <property type="entry name" value="EF-hand"/>
    <property type="match status" value="4"/>
</dbReference>